<dbReference type="SUPFAM" id="SSF47384">
    <property type="entry name" value="Homodimeric domain of signal transducing histidine kinase"/>
    <property type="match status" value="1"/>
</dbReference>
<name>A0ABT9GWB0_9GAMM</name>
<dbReference type="Gene3D" id="1.10.287.130">
    <property type="match status" value="1"/>
</dbReference>
<comment type="catalytic activity">
    <reaction evidence="1">
        <text>ATP + protein L-histidine = ADP + protein N-phospho-L-histidine.</text>
        <dbReference type="EC" id="2.7.13.3"/>
    </reaction>
</comment>
<dbReference type="Proteomes" id="UP001231616">
    <property type="component" value="Unassembled WGS sequence"/>
</dbReference>
<evidence type="ECO:0000256" key="1">
    <source>
        <dbReference type="ARBA" id="ARBA00000085"/>
    </source>
</evidence>
<dbReference type="Gene3D" id="3.30.565.10">
    <property type="entry name" value="Histidine kinase-like ATPase, C-terminal domain"/>
    <property type="match status" value="1"/>
</dbReference>
<dbReference type="InterPro" id="IPR036097">
    <property type="entry name" value="HisK_dim/P_sf"/>
</dbReference>
<gene>
    <name evidence="6" type="ORF">Q3O60_03955</name>
</gene>
<dbReference type="PROSITE" id="PS50109">
    <property type="entry name" value="HIS_KIN"/>
    <property type="match status" value="1"/>
</dbReference>
<dbReference type="EMBL" id="JAUZVZ010000004">
    <property type="protein sequence ID" value="MDP4535340.1"/>
    <property type="molecule type" value="Genomic_DNA"/>
</dbReference>
<evidence type="ECO:0000256" key="4">
    <source>
        <dbReference type="SAM" id="Coils"/>
    </source>
</evidence>
<comment type="caution">
    <text evidence="6">The sequence shown here is derived from an EMBL/GenBank/DDBJ whole genome shotgun (WGS) entry which is preliminary data.</text>
</comment>
<evidence type="ECO:0000313" key="7">
    <source>
        <dbReference type="Proteomes" id="UP001231616"/>
    </source>
</evidence>
<dbReference type="SMART" id="SM00387">
    <property type="entry name" value="HATPase_c"/>
    <property type="match status" value="1"/>
</dbReference>
<dbReference type="PANTHER" id="PTHR43065">
    <property type="entry name" value="SENSOR HISTIDINE KINASE"/>
    <property type="match status" value="1"/>
</dbReference>
<evidence type="ECO:0000313" key="6">
    <source>
        <dbReference type="EMBL" id="MDP4535340.1"/>
    </source>
</evidence>
<keyword evidence="6" id="KW-0067">ATP-binding</keyword>
<keyword evidence="4" id="KW-0175">Coiled coil</keyword>
<dbReference type="InterPro" id="IPR003594">
    <property type="entry name" value="HATPase_dom"/>
</dbReference>
<dbReference type="InterPro" id="IPR004358">
    <property type="entry name" value="Sig_transdc_His_kin-like_C"/>
</dbReference>
<dbReference type="CDD" id="cd00082">
    <property type="entry name" value="HisKA"/>
    <property type="match status" value="1"/>
</dbReference>
<evidence type="ECO:0000259" key="5">
    <source>
        <dbReference type="PROSITE" id="PS50109"/>
    </source>
</evidence>
<dbReference type="InterPro" id="IPR036890">
    <property type="entry name" value="HATPase_C_sf"/>
</dbReference>
<protein>
    <recommendedName>
        <fullName evidence="2">histidine kinase</fullName>
        <ecNumber evidence="2">2.7.13.3</ecNumber>
    </recommendedName>
</protein>
<keyword evidence="3" id="KW-0597">Phosphoprotein</keyword>
<dbReference type="Pfam" id="PF02518">
    <property type="entry name" value="HATPase_c"/>
    <property type="match status" value="1"/>
</dbReference>
<reference evidence="6 7" key="1">
    <citation type="submission" date="2023-08" db="EMBL/GenBank/DDBJ databases">
        <authorList>
            <person name="Joshi A."/>
            <person name="Thite S."/>
        </authorList>
    </citation>
    <scope>NUCLEOTIDE SEQUENCE [LARGE SCALE GENOMIC DNA]</scope>
    <source>
        <strain evidence="6 7">AC40</strain>
    </source>
</reference>
<dbReference type="PRINTS" id="PR00344">
    <property type="entry name" value="BCTRLSENSOR"/>
</dbReference>
<keyword evidence="6" id="KW-0547">Nucleotide-binding</keyword>
<evidence type="ECO:0000256" key="2">
    <source>
        <dbReference type="ARBA" id="ARBA00012438"/>
    </source>
</evidence>
<dbReference type="InterPro" id="IPR005467">
    <property type="entry name" value="His_kinase_dom"/>
</dbReference>
<proteinExistence type="predicted"/>
<evidence type="ECO:0000256" key="3">
    <source>
        <dbReference type="ARBA" id="ARBA00022553"/>
    </source>
</evidence>
<feature type="coiled-coil region" evidence="4">
    <location>
        <begin position="116"/>
        <end position="143"/>
    </location>
</feature>
<dbReference type="RefSeq" id="WP_305892603.1">
    <property type="nucleotide sequence ID" value="NZ_JAUZVZ010000004.1"/>
</dbReference>
<sequence length="394" mass="44067">MHQFTSEQLSKLFEFLFDSFICLDSEGKVISCSHNLAQVASGGSLQQLFPGLTLQQLDVMQIHLQSVNELLKIPAMDVELSAPLKQQLAGTVRMRVVSIAAMAEVLPGYLICFEYEQLASAESEQLQRQLQSMKSQLMQSEKMAAIGQLAAGVAHEINNPIGYVSSNLQTLSEYCHQLIRLIERLTEIVPAEQLQPILSEHDFNFMRDDFHALVQESDEGVQRVIEIIHALKDFSHSGDEAFVQANIHRGIQMTLSIVNNEFKYKAEVVQDLAELPDIECIPSQLNQVVMNLLVNACHAIEVRGTITIRTRQKEQWIMLEIIDDGKGIDPAHLDRIFEPFFTTKPVGKGTGLGLALSHSIVNTHQGRIEVESKVGQGTCFRVWLPLRQARIAAD</sequence>
<accession>A0ABT9GWB0</accession>
<dbReference type="GO" id="GO:0005524">
    <property type="term" value="F:ATP binding"/>
    <property type="evidence" value="ECO:0007669"/>
    <property type="project" value="UniProtKB-KW"/>
</dbReference>
<organism evidence="6 7">
    <name type="scientific">Alkalimonas collagenimarina</name>
    <dbReference type="NCBI Taxonomy" id="400390"/>
    <lineage>
        <taxon>Bacteria</taxon>
        <taxon>Pseudomonadati</taxon>
        <taxon>Pseudomonadota</taxon>
        <taxon>Gammaproteobacteria</taxon>
        <taxon>Alkalimonas</taxon>
    </lineage>
</organism>
<dbReference type="InterPro" id="IPR003661">
    <property type="entry name" value="HisK_dim/P_dom"/>
</dbReference>
<keyword evidence="7" id="KW-1185">Reference proteome</keyword>
<dbReference type="PANTHER" id="PTHR43065:SF50">
    <property type="entry name" value="HISTIDINE KINASE"/>
    <property type="match status" value="1"/>
</dbReference>
<dbReference type="SUPFAM" id="SSF55874">
    <property type="entry name" value="ATPase domain of HSP90 chaperone/DNA topoisomerase II/histidine kinase"/>
    <property type="match status" value="1"/>
</dbReference>
<feature type="domain" description="Histidine kinase" evidence="5">
    <location>
        <begin position="152"/>
        <end position="388"/>
    </location>
</feature>
<dbReference type="EC" id="2.7.13.3" evidence="2"/>